<reference evidence="6 7" key="1">
    <citation type="journal article" date="2017" name="Curr. Biol.">
        <title>Genome architecture and evolution of a unichromosomal asexual nematode.</title>
        <authorList>
            <person name="Fradin H."/>
            <person name="Zegar C."/>
            <person name="Gutwein M."/>
            <person name="Lucas J."/>
            <person name="Kovtun M."/>
            <person name="Corcoran D."/>
            <person name="Baugh L.R."/>
            <person name="Kiontke K."/>
            <person name="Gunsalus K."/>
            <person name="Fitch D.H."/>
            <person name="Piano F."/>
        </authorList>
    </citation>
    <scope>NUCLEOTIDE SEQUENCE [LARGE SCALE GENOMIC DNA]</scope>
    <source>
        <strain evidence="6">PF1309</strain>
    </source>
</reference>
<dbReference type="Proteomes" id="UP000218231">
    <property type="component" value="Unassembled WGS sequence"/>
</dbReference>
<evidence type="ECO:0000313" key="7">
    <source>
        <dbReference type="Proteomes" id="UP000218231"/>
    </source>
</evidence>
<proteinExistence type="inferred from homology"/>
<keyword evidence="2" id="KW-0805">Transcription regulation</keyword>
<dbReference type="EMBL" id="LIAE01007104">
    <property type="protein sequence ID" value="PAV81939.1"/>
    <property type="molecule type" value="Genomic_DNA"/>
</dbReference>
<comment type="similarity">
    <text evidence="1">Belongs to the nuclear hormone receptor family.</text>
</comment>
<keyword evidence="7" id="KW-1185">Reference proteome</keyword>
<dbReference type="SMART" id="SM00430">
    <property type="entry name" value="HOLI"/>
    <property type="match status" value="1"/>
</dbReference>
<dbReference type="PANTHER" id="PTHR46397">
    <property type="entry name" value="NUCLEAR HORMONE RECEPTOR FAMILY-RELATED"/>
    <property type="match status" value="1"/>
</dbReference>
<dbReference type="PANTHER" id="PTHR46397:SF5">
    <property type="entry name" value="NUCLEAR HORMONE RECEPTOR FAMILY MEMBER NHR-20"/>
    <property type="match status" value="1"/>
</dbReference>
<keyword evidence="4" id="KW-0675">Receptor</keyword>
<dbReference type="STRING" id="2018661.A0A2A2L6Z1"/>
<dbReference type="PROSITE" id="PS51843">
    <property type="entry name" value="NR_LBD"/>
    <property type="match status" value="1"/>
</dbReference>
<comment type="caution">
    <text evidence="6">The sequence shown here is derived from an EMBL/GenBank/DDBJ whole genome shotgun (WGS) entry which is preliminary data.</text>
</comment>
<evidence type="ECO:0000256" key="3">
    <source>
        <dbReference type="ARBA" id="ARBA00023163"/>
    </source>
</evidence>
<dbReference type="OrthoDB" id="5793246at2759"/>
<evidence type="ECO:0000313" key="6">
    <source>
        <dbReference type="EMBL" id="PAV81939.1"/>
    </source>
</evidence>
<keyword evidence="3" id="KW-0804">Transcription</keyword>
<evidence type="ECO:0000256" key="2">
    <source>
        <dbReference type="ARBA" id="ARBA00023015"/>
    </source>
</evidence>
<accession>A0A2A2L6Z1</accession>
<gene>
    <name evidence="6" type="ORF">WR25_26866</name>
</gene>
<dbReference type="InterPro" id="IPR000536">
    <property type="entry name" value="Nucl_hrmn_rcpt_lig-bd"/>
</dbReference>
<evidence type="ECO:0000256" key="4">
    <source>
        <dbReference type="ARBA" id="ARBA00023170"/>
    </source>
</evidence>
<protein>
    <recommendedName>
        <fullName evidence="5">NR LBD domain-containing protein</fullName>
    </recommendedName>
</protein>
<name>A0A2A2L6Z1_9BILA</name>
<dbReference type="InterPro" id="IPR035500">
    <property type="entry name" value="NHR-like_dom_sf"/>
</dbReference>
<sequence length="308" mass="35620">MNPELVQSIAESHEKQRRKRSLIKNEIVIEDVPQLRPSTSSESLDISRDPSLRSPSVCCTDISSVTTPSSMLNRIVENEMQCNRRKRIVYTKVPIEGIFSETCKIPFCKEDLTKFDLKSHTSYCRQDASIVMDYVKQLPGIDAMITEDKEHTFRLACYVDGLMSSAWYSWQLGFTDQLVVLWNGTYISMDPVPPTGREPEAMRNFASQEEHFQYTSIIPFEIQKWQELVFPLRYLNLTFEEMALLKALTIYQICYFKYTEEARKESMRQRDMLISALFELCKSNGMNHEDAVERVGELILATAIFIVG</sequence>
<organism evidence="6 7">
    <name type="scientific">Diploscapter pachys</name>
    <dbReference type="NCBI Taxonomy" id="2018661"/>
    <lineage>
        <taxon>Eukaryota</taxon>
        <taxon>Metazoa</taxon>
        <taxon>Ecdysozoa</taxon>
        <taxon>Nematoda</taxon>
        <taxon>Chromadorea</taxon>
        <taxon>Rhabditida</taxon>
        <taxon>Rhabditina</taxon>
        <taxon>Rhabditomorpha</taxon>
        <taxon>Rhabditoidea</taxon>
        <taxon>Rhabditidae</taxon>
        <taxon>Diploscapter</taxon>
    </lineage>
</organism>
<evidence type="ECO:0000259" key="5">
    <source>
        <dbReference type="PROSITE" id="PS51843"/>
    </source>
</evidence>
<dbReference type="SUPFAM" id="SSF48508">
    <property type="entry name" value="Nuclear receptor ligand-binding domain"/>
    <property type="match status" value="1"/>
</dbReference>
<dbReference type="AlphaFoldDB" id="A0A2A2L6Z1"/>
<evidence type="ECO:0000256" key="1">
    <source>
        <dbReference type="ARBA" id="ARBA00005993"/>
    </source>
</evidence>
<feature type="domain" description="NR LBD" evidence="5">
    <location>
        <begin position="67"/>
        <end position="308"/>
    </location>
</feature>
<dbReference type="Pfam" id="PF00104">
    <property type="entry name" value="Hormone_recep"/>
    <property type="match status" value="1"/>
</dbReference>
<dbReference type="Gene3D" id="1.10.565.10">
    <property type="entry name" value="Retinoid X Receptor"/>
    <property type="match status" value="1"/>
</dbReference>